<proteinExistence type="predicted"/>
<dbReference type="AlphaFoldDB" id="A0A2H3D8L5"/>
<organism evidence="1 2">
    <name type="scientific">Armillaria gallica</name>
    <name type="common">Bulbous honey fungus</name>
    <name type="synonym">Armillaria bulbosa</name>
    <dbReference type="NCBI Taxonomy" id="47427"/>
    <lineage>
        <taxon>Eukaryota</taxon>
        <taxon>Fungi</taxon>
        <taxon>Dikarya</taxon>
        <taxon>Basidiomycota</taxon>
        <taxon>Agaricomycotina</taxon>
        <taxon>Agaricomycetes</taxon>
        <taxon>Agaricomycetidae</taxon>
        <taxon>Agaricales</taxon>
        <taxon>Marasmiineae</taxon>
        <taxon>Physalacriaceae</taxon>
        <taxon>Armillaria</taxon>
    </lineage>
</organism>
<name>A0A2H3D8L5_ARMGA</name>
<evidence type="ECO:0000313" key="1">
    <source>
        <dbReference type="EMBL" id="PBK87168.1"/>
    </source>
</evidence>
<keyword evidence="2" id="KW-1185">Reference proteome</keyword>
<sequence length="69" mass="7973">MLNLGEILARSRRIMSRSHMMSHTQTQTHLRKRNWERMDVDASENANAGSQWNASSQGSLAKFYVPLLR</sequence>
<gene>
    <name evidence="1" type="ORF">ARMGADRAFT_468605</name>
</gene>
<accession>A0A2H3D8L5</accession>
<dbReference type="Proteomes" id="UP000217790">
    <property type="component" value="Unassembled WGS sequence"/>
</dbReference>
<reference evidence="2" key="1">
    <citation type="journal article" date="2017" name="Nat. Ecol. Evol.">
        <title>Genome expansion and lineage-specific genetic innovations in the forest pathogenic fungi Armillaria.</title>
        <authorList>
            <person name="Sipos G."/>
            <person name="Prasanna A.N."/>
            <person name="Walter M.C."/>
            <person name="O'Connor E."/>
            <person name="Balint B."/>
            <person name="Krizsan K."/>
            <person name="Kiss B."/>
            <person name="Hess J."/>
            <person name="Varga T."/>
            <person name="Slot J."/>
            <person name="Riley R."/>
            <person name="Boka B."/>
            <person name="Rigling D."/>
            <person name="Barry K."/>
            <person name="Lee J."/>
            <person name="Mihaltcheva S."/>
            <person name="LaButti K."/>
            <person name="Lipzen A."/>
            <person name="Waldron R."/>
            <person name="Moloney N.M."/>
            <person name="Sperisen C."/>
            <person name="Kredics L."/>
            <person name="Vagvoelgyi C."/>
            <person name="Patrignani A."/>
            <person name="Fitzpatrick D."/>
            <person name="Nagy I."/>
            <person name="Doyle S."/>
            <person name="Anderson J.B."/>
            <person name="Grigoriev I.V."/>
            <person name="Gueldener U."/>
            <person name="Muensterkoetter M."/>
            <person name="Nagy L.G."/>
        </authorList>
    </citation>
    <scope>NUCLEOTIDE SEQUENCE [LARGE SCALE GENOMIC DNA]</scope>
    <source>
        <strain evidence="2">Ar21-2</strain>
    </source>
</reference>
<dbReference type="EMBL" id="KZ293680">
    <property type="protein sequence ID" value="PBK87168.1"/>
    <property type="molecule type" value="Genomic_DNA"/>
</dbReference>
<evidence type="ECO:0000313" key="2">
    <source>
        <dbReference type="Proteomes" id="UP000217790"/>
    </source>
</evidence>
<protein>
    <submittedName>
        <fullName evidence="1">Uncharacterized protein</fullName>
    </submittedName>
</protein>
<dbReference type="InParanoid" id="A0A2H3D8L5"/>